<dbReference type="AlphaFoldDB" id="A0AA38NV51"/>
<evidence type="ECO:0000256" key="1">
    <source>
        <dbReference type="SAM" id="MobiDB-lite"/>
    </source>
</evidence>
<evidence type="ECO:0000313" key="3">
    <source>
        <dbReference type="Proteomes" id="UP001163846"/>
    </source>
</evidence>
<dbReference type="Proteomes" id="UP001163846">
    <property type="component" value="Unassembled WGS sequence"/>
</dbReference>
<dbReference type="EMBL" id="MU807707">
    <property type="protein sequence ID" value="KAJ3831184.1"/>
    <property type="molecule type" value="Genomic_DNA"/>
</dbReference>
<keyword evidence="3" id="KW-1185">Reference proteome</keyword>
<comment type="caution">
    <text evidence="2">The sequence shown here is derived from an EMBL/GenBank/DDBJ whole genome shotgun (WGS) entry which is preliminary data.</text>
</comment>
<proteinExistence type="predicted"/>
<feature type="region of interest" description="Disordered" evidence="1">
    <location>
        <begin position="353"/>
        <end position="387"/>
    </location>
</feature>
<reference evidence="2" key="1">
    <citation type="submission" date="2022-08" db="EMBL/GenBank/DDBJ databases">
        <authorList>
            <consortium name="DOE Joint Genome Institute"/>
            <person name="Min B."/>
            <person name="Riley R."/>
            <person name="Sierra-Patev S."/>
            <person name="Naranjo-Ortiz M."/>
            <person name="Looney B."/>
            <person name="Konkel Z."/>
            <person name="Slot J.C."/>
            <person name="Sakamoto Y."/>
            <person name="Steenwyk J.L."/>
            <person name="Rokas A."/>
            <person name="Carro J."/>
            <person name="Camarero S."/>
            <person name="Ferreira P."/>
            <person name="Molpeceres G."/>
            <person name="Ruiz-Duenas F.J."/>
            <person name="Serrano A."/>
            <person name="Henrissat B."/>
            <person name="Drula E."/>
            <person name="Hughes K.W."/>
            <person name="Mata J.L."/>
            <person name="Ishikawa N.K."/>
            <person name="Vargas-Isla R."/>
            <person name="Ushijima S."/>
            <person name="Smith C.A."/>
            <person name="Ahrendt S."/>
            <person name="Andreopoulos W."/>
            <person name="He G."/>
            <person name="Labutti K."/>
            <person name="Lipzen A."/>
            <person name="Ng V."/>
            <person name="Sandor L."/>
            <person name="Barry K."/>
            <person name="Martinez A.T."/>
            <person name="Xiao Y."/>
            <person name="Gibbons J.G."/>
            <person name="Terashima K."/>
            <person name="Hibbett D.S."/>
            <person name="Grigoriev I.V."/>
        </authorList>
    </citation>
    <scope>NUCLEOTIDE SEQUENCE</scope>
    <source>
        <strain evidence="2">TFB9207</strain>
    </source>
</reference>
<feature type="non-terminal residue" evidence="2">
    <location>
        <position position="499"/>
    </location>
</feature>
<gene>
    <name evidence="2" type="ORF">F5878DRAFT_667822</name>
</gene>
<accession>A0AA38NV51</accession>
<name>A0AA38NV51_9AGAR</name>
<protein>
    <submittedName>
        <fullName evidence="2">Uncharacterized protein</fullName>
    </submittedName>
</protein>
<feature type="compositionally biased region" description="Pro residues" evidence="1">
    <location>
        <begin position="376"/>
        <end position="387"/>
    </location>
</feature>
<organism evidence="2 3">
    <name type="scientific">Lentinula raphanica</name>
    <dbReference type="NCBI Taxonomy" id="153919"/>
    <lineage>
        <taxon>Eukaryota</taxon>
        <taxon>Fungi</taxon>
        <taxon>Dikarya</taxon>
        <taxon>Basidiomycota</taxon>
        <taxon>Agaricomycotina</taxon>
        <taxon>Agaricomycetes</taxon>
        <taxon>Agaricomycetidae</taxon>
        <taxon>Agaricales</taxon>
        <taxon>Marasmiineae</taxon>
        <taxon>Omphalotaceae</taxon>
        <taxon>Lentinula</taxon>
    </lineage>
</organism>
<evidence type="ECO:0000313" key="2">
    <source>
        <dbReference type="EMBL" id="KAJ3831184.1"/>
    </source>
</evidence>
<sequence>MSDSINEDLQSLMLHNNMNSEIADLDHPLARLLKKQRDDMSSNLAFEAITQGLNPPRSLTFADWAPVGSYCLGLRALHVLTHPELPLIPFGPERATLPPMKATLTAPLGPLLKEGGWVAVFNQARRAVNKWHQKKGSPIATGSLHPMQQMLDQIDQYAGKEEYTKVIQNIYFAALHLAWLEQDSRHGARIDYPETAQQFSNHLQTIGSQSWTLPSSLQGSSYKVNNLQFPLCHRETLLHLAYALGPHEHRPTILKEIEEFMWSHLRRISRNEITANEFIDLLINKFSQQLLDTVSEEDNKFFSHDYDEHKINSGSGGFIEEMIRAGTPSPVGQRAYIENVIWGTTPAPTRLHVRHTQSSTPNHPQRHSSSPSNELLPPPSLSPSLLPPLSPSLPPPFPFLLPLPSASLIPPPPPSPSLQSEEVDKEIITSKNGYQPPLDQEMKDIEGTSVTTVSVTGAPVVVSVTGAPVVVSVTGAPVVVSVTGAPVVVSVTGAPVVVS</sequence>